<dbReference type="PATRIC" id="fig|2702.101.peg.717"/>
<reference evidence="2 3" key="1">
    <citation type="submission" date="2016-02" db="EMBL/GenBank/DDBJ databases">
        <authorList>
            <person name="Wen L."/>
            <person name="He K."/>
            <person name="Yang H."/>
        </authorList>
    </citation>
    <scope>NUCLEOTIDE SEQUENCE [LARGE SCALE GENOMIC DNA]</scope>
    <source>
        <strain evidence="2 3">CMW7778B</strain>
    </source>
</reference>
<name>A0A135Z648_GARVA</name>
<dbReference type="RefSeq" id="WP_155642894.1">
    <property type="nucleotide sequence ID" value="NZ_KQ961866.1"/>
</dbReference>
<dbReference type="EMBL" id="LSRC01000032">
    <property type="protein sequence ID" value="KXI17111.1"/>
    <property type="molecule type" value="Genomic_DNA"/>
</dbReference>
<keyword evidence="1" id="KW-0812">Transmembrane</keyword>
<sequence length="56" mass="6018">MFEHNNLVDQVLSAANFSTGQSSLVTTGAAVIGIFIFAIVIVAIGIGVEIWFKNRH</sequence>
<protein>
    <submittedName>
        <fullName evidence="2">NADH dehydrogenase subunit K domain protein</fullName>
    </submittedName>
</protein>
<evidence type="ECO:0000313" key="2">
    <source>
        <dbReference type="EMBL" id="KXI17111.1"/>
    </source>
</evidence>
<dbReference type="AlphaFoldDB" id="A0A135Z648"/>
<dbReference type="Proteomes" id="UP000070505">
    <property type="component" value="Unassembled WGS sequence"/>
</dbReference>
<organism evidence="2 3">
    <name type="scientific">Gardnerella vaginalis</name>
    <dbReference type="NCBI Taxonomy" id="2702"/>
    <lineage>
        <taxon>Bacteria</taxon>
        <taxon>Bacillati</taxon>
        <taxon>Actinomycetota</taxon>
        <taxon>Actinomycetes</taxon>
        <taxon>Bifidobacteriales</taxon>
        <taxon>Bifidobacteriaceae</taxon>
        <taxon>Gardnerella</taxon>
    </lineage>
</organism>
<gene>
    <name evidence="2" type="ORF">HMPREF3230_00734</name>
</gene>
<evidence type="ECO:0000256" key="1">
    <source>
        <dbReference type="SAM" id="Phobius"/>
    </source>
</evidence>
<keyword evidence="1" id="KW-1133">Transmembrane helix</keyword>
<evidence type="ECO:0000313" key="3">
    <source>
        <dbReference type="Proteomes" id="UP000070505"/>
    </source>
</evidence>
<accession>A0A135Z648</accession>
<feature type="transmembrane region" description="Helical" evidence="1">
    <location>
        <begin position="29"/>
        <end position="52"/>
    </location>
</feature>
<comment type="caution">
    <text evidence="2">The sequence shown here is derived from an EMBL/GenBank/DDBJ whole genome shotgun (WGS) entry which is preliminary data.</text>
</comment>
<proteinExistence type="predicted"/>
<keyword evidence="1" id="KW-0472">Membrane</keyword>